<gene>
    <name evidence="1" type="ORF">SAMN05216233_102322</name>
</gene>
<dbReference type="EMBL" id="FMUX01000002">
    <property type="protein sequence ID" value="SCX96387.1"/>
    <property type="molecule type" value="Genomic_DNA"/>
</dbReference>
<keyword evidence="2" id="KW-1185">Reference proteome</keyword>
<reference evidence="1 2" key="1">
    <citation type="submission" date="2016-10" db="EMBL/GenBank/DDBJ databases">
        <authorList>
            <person name="de Groot N.N."/>
        </authorList>
    </citation>
    <scope>NUCLEOTIDE SEQUENCE [LARGE SCALE GENOMIC DNA]</scope>
    <source>
        <strain evidence="1 2">AA1</strain>
    </source>
</reference>
<sequence length="209" mass="23473">MSDDTKQRLMALGEGTLADALLELGNTHPDVFDVISRMLATADENVERAREKLSEFKSNEKHLPWEETSTLANHLVGILDDIYAGAAEKPCLGVELVLDFFETDEAVFELCDDSGGEVGDVYTHKARDLFLSYAPHHPTKEDLADRVFDLTRTDTCGVRIALIDCAEDYLPPAVMNRLISRFRELLHSGGKSRQRDWQACIDSLEEQME</sequence>
<dbReference type="STRING" id="419481.SAMN05216233_102322"/>
<accession>A0A1G5C238</accession>
<dbReference type="AlphaFoldDB" id="A0A1G5C238"/>
<dbReference type="Pfam" id="PF21810">
    <property type="entry name" value="DUF6880"/>
    <property type="match status" value="1"/>
</dbReference>
<dbReference type="RefSeq" id="WP_139163842.1">
    <property type="nucleotide sequence ID" value="NZ_FMUX01000002.1"/>
</dbReference>
<protein>
    <submittedName>
        <fullName evidence="1">Uncharacterized protein</fullName>
    </submittedName>
</protein>
<proteinExistence type="predicted"/>
<dbReference type="InterPro" id="IPR049245">
    <property type="entry name" value="DUF6880"/>
</dbReference>
<evidence type="ECO:0000313" key="2">
    <source>
        <dbReference type="Proteomes" id="UP000198870"/>
    </source>
</evidence>
<organism evidence="1 2">
    <name type="scientific">Desulfoluna spongiiphila</name>
    <dbReference type="NCBI Taxonomy" id="419481"/>
    <lineage>
        <taxon>Bacteria</taxon>
        <taxon>Pseudomonadati</taxon>
        <taxon>Thermodesulfobacteriota</taxon>
        <taxon>Desulfobacteria</taxon>
        <taxon>Desulfobacterales</taxon>
        <taxon>Desulfolunaceae</taxon>
        <taxon>Desulfoluna</taxon>
    </lineage>
</organism>
<dbReference type="OrthoDB" id="7183688at2"/>
<dbReference type="Proteomes" id="UP000198870">
    <property type="component" value="Unassembled WGS sequence"/>
</dbReference>
<name>A0A1G5C238_9BACT</name>
<evidence type="ECO:0000313" key="1">
    <source>
        <dbReference type="EMBL" id="SCX96387.1"/>
    </source>
</evidence>